<dbReference type="GO" id="GO:0030151">
    <property type="term" value="F:molybdenum ion binding"/>
    <property type="evidence" value="ECO:0007669"/>
    <property type="project" value="TreeGrafter"/>
</dbReference>
<dbReference type="PANTHER" id="PTHR43598:SF1">
    <property type="entry name" value="FORMATE DEHYDROGENASE-O MAJOR SUBUNIT"/>
    <property type="match status" value="1"/>
</dbReference>
<dbReference type="NCBIfam" id="TIGR01409">
    <property type="entry name" value="TAT_signal_seq"/>
    <property type="match status" value="1"/>
</dbReference>
<evidence type="ECO:0000256" key="8">
    <source>
        <dbReference type="ARBA" id="ARBA00023014"/>
    </source>
</evidence>
<evidence type="ECO:0000256" key="5">
    <source>
        <dbReference type="ARBA" id="ARBA00022723"/>
    </source>
</evidence>
<dbReference type="GO" id="GO:0009055">
    <property type="term" value="F:electron transfer activity"/>
    <property type="evidence" value="ECO:0007669"/>
    <property type="project" value="TreeGrafter"/>
</dbReference>
<organism evidence="10">
    <name type="scientific">marine metagenome</name>
    <dbReference type="NCBI Taxonomy" id="408172"/>
    <lineage>
        <taxon>unclassified sequences</taxon>
        <taxon>metagenomes</taxon>
        <taxon>ecological metagenomes</taxon>
    </lineage>
</organism>
<feature type="non-terminal residue" evidence="10">
    <location>
        <position position="178"/>
    </location>
</feature>
<dbReference type="PANTHER" id="PTHR43598">
    <property type="entry name" value="TUNGSTEN-CONTAINING FORMYLMETHANOFURAN DEHYDROGENASE 2 SUBUNIT B"/>
    <property type="match status" value="1"/>
</dbReference>
<evidence type="ECO:0000256" key="3">
    <source>
        <dbReference type="ARBA" id="ARBA00010312"/>
    </source>
</evidence>
<feature type="domain" description="4Fe-4S Mo/W bis-MGD-type" evidence="9">
    <location>
        <begin position="63"/>
        <end position="119"/>
    </location>
</feature>
<keyword evidence="6" id="KW-0560">Oxidoreductase</keyword>
<dbReference type="GO" id="GO:0030313">
    <property type="term" value="C:cell envelope"/>
    <property type="evidence" value="ECO:0007669"/>
    <property type="project" value="UniProtKB-SubCell"/>
</dbReference>
<dbReference type="Pfam" id="PF04879">
    <property type="entry name" value="Molybdop_Fe4S4"/>
    <property type="match status" value="1"/>
</dbReference>
<dbReference type="InterPro" id="IPR006311">
    <property type="entry name" value="TAT_signal"/>
</dbReference>
<evidence type="ECO:0000313" key="10">
    <source>
        <dbReference type="EMBL" id="SVC49593.1"/>
    </source>
</evidence>
<accession>A0A382MKT8</accession>
<comment type="subcellular location">
    <subcellularLocation>
        <location evidence="2">Cell envelope</location>
    </subcellularLocation>
</comment>
<protein>
    <recommendedName>
        <fullName evidence="9">4Fe-4S Mo/W bis-MGD-type domain-containing protein</fullName>
    </recommendedName>
</protein>
<dbReference type="Gene3D" id="3.40.50.740">
    <property type="match status" value="1"/>
</dbReference>
<comment type="cofactor">
    <cofactor evidence="1">
        <name>[4Fe-4S] cluster</name>
        <dbReference type="ChEBI" id="CHEBI:49883"/>
    </cofactor>
</comment>
<dbReference type="GO" id="GO:0051539">
    <property type="term" value="F:4 iron, 4 sulfur cluster binding"/>
    <property type="evidence" value="ECO:0007669"/>
    <property type="project" value="UniProtKB-KW"/>
</dbReference>
<dbReference type="EMBL" id="UINC01094390">
    <property type="protein sequence ID" value="SVC49593.1"/>
    <property type="molecule type" value="Genomic_DNA"/>
</dbReference>
<evidence type="ECO:0000259" key="9">
    <source>
        <dbReference type="PROSITE" id="PS51669"/>
    </source>
</evidence>
<evidence type="ECO:0000256" key="1">
    <source>
        <dbReference type="ARBA" id="ARBA00001966"/>
    </source>
</evidence>
<dbReference type="Pfam" id="PF00384">
    <property type="entry name" value="Molybdopterin"/>
    <property type="match status" value="1"/>
</dbReference>
<dbReference type="SMART" id="SM00926">
    <property type="entry name" value="Molybdop_Fe4S4"/>
    <property type="match status" value="1"/>
</dbReference>
<dbReference type="InterPro" id="IPR019546">
    <property type="entry name" value="TAT_signal_bac_arc"/>
</dbReference>
<dbReference type="InterPro" id="IPR006656">
    <property type="entry name" value="Mopterin_OxRdtase"/>
</dbReference>
<name>A0A382MKT8_9ZZZZ</name>
<dbReference type="SUPFAM" id="SSF53706">
    <property type="entry name" value="Formate dehydrogenase/DMSO reductase, domains 1-3"/>
    <property type="match status" value="1"/>
</dbReference>
<dbReference type="Gene3D" id="2.20.25.90">
    <property type="entry name" value="ADC-like domains"/>
    <property type="match status" value="1"/>
</dbReference>
<keyword evidence="8" id="KW-0411">Iron-sulfur</keyword>
<dbReference type="InterPro" id="IPR006963">
    <property type="entry name" value="Mopterin_OxRdtase_4Fe-4S_dom"/>
</dbReference>
<dbReference type="FunFam" id="2.20.25.90:FF:000006">
    <property type="entry name" value="Formate dehydrogenase alpha subunit"/>
    <property type="match status" value="1"/>
</dbReference>
<gene>
    <name evidence="10" type="ORF">METZ01_LOCUS302447</name>
</gene>
<reference evidence="10" key="1">
    <citation type="submission" date="2018-05" db="EMBL/GenBank/DDBJ databases">
        <authorList>
            <person name="Lanie J.A."/>
            <person name="Ng W.-L."/>
            <person name="Kazmierczak K.M."/>
            <person name="Andrzejewski T.M."/>
            <person name="Davidsen T.M."/>
            <person name="Wayne K.J."/>
            <person name="Tettelin H."/>
            <person name="Glass J.I."/>
            <person name="Rusch D."/>
            <person name="Podicherti R."/>
            <person name="Tsui H.-C.T."/>
            <person name="Winkler M.E."/>
        </authorList>
    </citation>
    <scope>NUCLEOTIDE SEQUENCE</scope>
</reference>
<keyword evidence="4" id="KW-0004">4Fe-4S</keyword>
<keyword evidence="7" id="KW-0408">Iron</keyword>
<evidence type="ECO:0000256" key="6">
    <source>
        <dbReference type="ARBA" id="ARBA00023002"/>
    </source>
</evidence>
<proteinExistence type="inferred from homology"/>
<dbReference type="GO" id="GO:0016491">
    <property type="term" value="F:oxidoreductase activity"/>
    <property type="evidence" value="ECO:0007669"/>
    <property type="project" value="UniProtKB-KW"/>
</dbReference>
<comment type="similarity">
    <text evidence="3">Belongs to the prokaryotic molybdopterin-containing oxidoreductase family.</text>
</comment>
<dbReference type="InterPro" id="IPR027467">
    <property type="entry name" value="MopterinOxRdtase_cofactor_BS"/>
</dbReference>
<dbReference type="GO" id="GO:0009061">
    <property type="term" value="P:anaerobic respiration"/>
    <property type="evidence" value="ECO:0007669"/>
    <property type="project" value="TreeGrafter"/>
</dbReference>
<evidence type="ECO:0000256" key="4">
    <source>
        <dbReference type="ARBA" id="ARBA00022485"/>
    </source>
</evidence>
<sequence length="178" mass="19310">MKLTRKCATEPQQKEATAGNAINRRTFLKRSGLTVGGAAAAATLSPTMIRKAQAAIPSGGDGTQTIRTVCTHCSVGCGINAEVNNGVWVGQEPAFDHPFNLGAHCAKGASVREHGHGERRLKYPTKLEGGQWKKVSWEQAVNEIGDKILEIREKSGPDSVYWLGSAKFNNEQSYLFRK</sequence>
<evidence type="ECO:0000256" key="2">
    <source>
        <dbReference type="ARBA" id="ARBA00004196"/>
    </source>
</evidence>
<evidence type="ECO:0000256" key="7">
    <source>
        <dbReference type="ARBA" id="ARBA00023004"/>
    </source>
</evidence>
<dbReference type="PROSITE" id="PS51669">
    <property type="entry name" value="4FE4S_MOW_BIS_MGD"/>
    <property type="match status" value="1"/>
</dbReference>
<keyword evidence="5" id="KW-0479">Metal-binding</keyword>
<dbReference type="PROSITE" id="PS00551">
    <property type="entry name" value="MOLYBDOPTERIN_PROK_1"/>
    <property type="match status" value="1"/>
</dbReference>
<dbReference type="PROSITE" id="PS51318">
    <property type="entry name" value="TAT"/>
    <property type="match status" value="1"/>
</dbReference>
<dbReference type="AlphaFoldDB" id="A0A382MKT8"/>